<feature type="transmembrane region" description="Helical" evidence="1">
    <location>
        <begin position="49"/>
        <end position="69"/>
    </location>
</feature>
<feature type="transmembrane region" description="Helical" evidence="1">
    <location>
        <begin position="81"/>
        <end position="100"/>
    </location>
</feature>
<dbReference type="EMBL" id="JBHSAX010000023">
    <property type="protein sequence ID" value="MFC3965799.1"/>
    <property type="molecule type" value="Genomic_DNA"/>
</dbReference>
<keyword evidence="1" id="KW-0812">Transmembrane</keyword>
<evidence type="ECO:0000313" key="3">
    <source>
        <dbReference type="Proteomes" id="UP001595696"/>
    </source>
</evidence>
<name>A0ABV8E1F1_9NOCA</name>
<organism evidence="2 3">
    <name type="scientific">Nocardia jiangsuensis</name>
    <dbReference type="NCBI Taxonomy" id="1691563"/>
    <lineage>
        <taxon>Bacteria</taxon>
        <taxon>Bacillati</taxon>
        <taxon>Actinomycetota</taxon>
        <taxon>Actinomycetes</taxon>
        <taxon>Mycobacteriales</taxon>
        <taxon>Nocardiaceae</taxon>
        <taxon>Nocardia</taxon>
    </lineage>
</organism>
<protein>
    <recommendedName>
        <fullName evidence="4">DUF1109 domain-containing protein</fullName>
    </recommendedName>
</protein>
<accession>A0ABV8E1F1</accession>
<evidence type="ECO:0000256" key="1">
    <source>
        <dbReference type="SAM" id="Phobius"/>
    </source>
</evidence>
<proteinExistence type="predicted"/>
<gene>
    <name evidence="2" type="ORF">ACFO0B_27740</name>
</gene>
<dbReference type="Proteomes" id="UP001595696">
    <property type="component" value="Unassembled WGS sequence"/>
</dbReference>
<keyword evidence="3" id="KW-1185">Reference proteome</keyword>
<reference evidence="3" key="1">
    <citation type="journal article" date="2019" name="Int. J. Syst. Evol. Microbiol.">
        <title>The Global Catalogue of Microorganisms (GCM) 10K type strain sequencing project: providing services to taxonomists for standard genome sequencing and annotation.</title>
        <authorList>
            <consortium name="The Broad Institute Genomics Platform"/>
            <consortium name="The Broad Institute Genome Sequencing Center for Infectious Disease"/>
            <person name="Wu L."/>
            <person name="Ma J."/>
        </authorList>
    </citation>
    <scope>NUCLEOTIDE SEQUENCE [LARGE SCALE GENOMIC DNA]</scope>
    <source>
        <strain evidence="3">CGMCC 4.7330</strain>
    </source>
</reference>
<sequence length="197" mass="21695">MSKRESPEPSRPPVPAAWKVMMVVAAAATALCCALKVWADVTVFADEEFWLQFGLLVAVPAAVWFVLIAVGCVRYAGWWRLGLLVPLCVVATVVLVEFAVPGRIGWLLARSEMDRAAAECDTLQGERSDDSYSSETVGVYDFHHVESGPGGECEFYLSKHYPGVRSGFLYLPNGAAPVSDLDHEYVHLGDSWYYFKA</sequence>
<comment type="caution">
    <text evidence="2">The sequence shown here is derived from an EMBL/GenBank/DDBJ whole genome shotgun (WGS) entry which is preliminary data.</text>
</comment>
<keyword evidence="1" id="KW-1133">Transmembrane helix</keyword>
<keyword evidence="1" id="KW-0472">Membrane</keyword>
<dbReference type="RefSeq" id="WP_378615983.1">
    <property type="nucleotide sequence ID" value="NZ_JBHSAX010000023.1"/>
</dbReference>
<evidence type="ECO:0000313" key="2">
    <source>
        <dbReference type="EMBL" id="MFC3965799.1"/>
    </source>
</evidence>
<evidence type="ECO:0008006" key="4">
    <source>
        <dbReference type="Google" id="ProtNLM"/>
    </source>
</evidence>